<gene>
    <name evidence="1" type="ORF">FUA48_05660</name>
</gene>
<keyword evidence="2" id="KW-1185">Reference proteome</keyword>
<dbReference type="Proteomes" id="UP000321222">
    <property type="component" value="Chromosome"/>
</dbReference>
<sequence length="66" mass="7770">MNIEKIKYYVKNNYPAFIIGVFFLLLFLQFTFAGNRICDCEKTEKYNSASNRTHSRAGGVNHFYHK</sequence>
<dbReference type="EMBL" id="CP042831">
    <property type="protein sequence ID" value="QEE49083.1"/>
    <property type="molecule type" value="Genomic_DNA"/>
</dbReference>
<reference evidence="1 2" key="1">
    <citation type="submission" date="2019-08" db="EMBL/GenBank/DDBJ databases">
        <title>Flavobacterium alkalisoli sp. nov., isolated from rhizosphere soil of Suaeda salsa.</title>
        <authorList>
            <person name="Sun J.-Q."/>
            <person name="Xu L."/>
        </authorList>
    </citation>
    <scope>NUCLEOTIDE SEQUENCE [LARGE SCALE GENOMIC DNA]</scope>
    <source>
        <strain evidence="1 2">XS-5</strain>
    </source>
</reference>
<dbReference type="KEGG" id="fak:FUA48_05660"/>
<name>A0A5B9FP64_9FLAO</name>
<organism evidence="1 2">
    <name type="scientific">Flavobacterium alkalisoli</name>
    <dbReference type="NCBI Taxonomy" id="2602769"/>
    <lineage>
        <taxon>Bacteria</taxon>
        <taxon>Pseudomonadati</taxon>
        <taxon>Bacteroidota</taxon>
        <taxon>Flavobacteriia</taxon>
        <taxon>Flavobacteriales</taxon>
        <taxon>Flavobacteriaceae</taxon>
        <taxon>Flavobacterium</taxon>
    </lineage>
</organism>
<evidence type="ECO:0000313" key="2">
    <source>
        <dbReference type="Proteomes" id="UP000321222"/>
    </source>
</evidence>
<accession>A0A5B9FP64</accession>
<evidence type="ECO:0000313" key="1">
    <source>
        <dbReference type="EMBL" id="QEE49083.1"/>
    </source>
</evidence>
<dbReference type="OrthoDB" id="677125at2"/>
<proteinExistence type="predicted"/>
<dbReference type="AlphaFoldDB" id="A0A5B9FP64"/>
<protein>
    <submittedName>
        <fullName evidence="1">Uncharacterized protein</fullName>
    </submittedName>
</protein>